<organism evidence="3 4">
    <name type="scientific">Nakamurella leprariae</name>
    <dbReference type="NCBI Taxonomy" id="2803911"/>
    <lineage>
        <taxon>Bacteria</taxon>
        <taxon>Bacillati</taxon>
        <taxon>Actinomycetota</taxon>
        <taxon>Actinomycetes</taxon>
        <taxon>Nakamurellales</taxon>
        <taxon>Nakamurellaceae</taxon>
        <taxon>Nakamurella</taxon>
    </lineage>
</organism>
<dbReference type="PANTHER" id="PTHR38441:SF1">
    <property type="entry name" value="MEMBRANE PROTEIN"/>
    <property type="match status" value="1"/>
</dbReference>
<feature type="transmembrane region" description="Helical" evidence="2">
    <location>
        <begin position="99"/>
        <end position="120"/>
    </location>
</feature>
<keyword evidence="2" id="KW-0472">Membrane</keyword>
<evidence type="ECO:0000256" key="2">
    <source>
        <dbReference type="SAM" id="Phobius"/>
    </source>
</evidence>
<dbReference type="AlphaFoldDB" id="A0A938Y657"/>
<accession>A0A938Y657</accession>
<feature type="compositionally biased region" description="Basic and acidic residues" evidence="1">
    <location>
        <begin position="22"/>
        <end position="37"/>
    </location>
</feature>
<protein>
    <submittedName>
        <fullName evidence="3">DUF485 domain-containing protein</fullName>
    </submittedName>
</protein>
<gene>
    <name evidence="3" type="ORF">JL106_05595</name>
</gene>
<dbReference type="InterPro" id="IPR007436">
    <property type="entry name" value="DUF485"/>
</dbReference>
<dbReference type="Proteomes" id="UP000663792">
    <property type="component" value="Unassembled WGS sequence"/>
</dbReference>
<dbReference type="Pfam" id="PF04341">
    <property type="entry name" value="DUF485"/>
    <property type="match status" value="1"/>
</dbReference>
<evidence type="ECO:0000313" key="3">
    <source>
        <dbReference type="EMBL" id="MBM9466756.1"/>
    </source>
</evidence>
<evidence type="ECO:0000256" key="1">
    <source>
        <dbReference type="SAM" id="MobiDB-lite"/>
    </source>
</evidence>
<feature type="transmembrane region" description="Helical" evidence="2">
    <location>
        <begin position="65"/>
        <end position="87"/>
    </location>
</feature>
<sequence>MSRPRATLRSAVDEEGTVATGPRRDQDRDPDADRHTVDPPGPDPDWMAWQASEEFGRLRRALHRFILPTTIAFLSWYLLYVIMAAYARPFMDAQVFGTVNVGLIFGLLQFVSTFGIALAYSRYADRRLDPPATRMRHEIEGTTVGPAQGGRA</sequence>
<reference evidence="3" key="1">
    <citation type="submission" date="2021-01" db="EMBL/GenBank/DDBJ databases">
        <title>YIM 132084 draft genome.</title>
        <authorList>
            <person name="An D."/>
        </authorList>
    </citation>
    <scope>NUCLEOTIDE SEQUENCE</scope>
    <source>
        <strain evidence="3">YIM 132084</strain>
    </source>
</reference>
<feature type="region of interest" description="Disordered" evidence="1">
    <location>
        <begin position="1"/>
        <end position="43"/>
    </location>
</feature>
<proteinExistence type="predicted"/>
<dbReference type="PANTHER" id="PTHR38441">
    <property type="entry name" value="INTEGRAL MEMBRANE PROTEIN-RELATED"/>
    <property type="match status" value="1"/>
</dbReference>
<keyword evidence="2" id="KW-1133">Transmembrane helix</keyword>
<evidence type="ECO:0000313" key="4">
    <source>
        <dbReference type="Proteomes" id="UP000663792"/>
    </source>
</evidence>
<comment type="caution">
    <text evidence="3">The sequence shown here is derived from an EMBL/GenBank/DDBJ whole genome shotgun (WGS) entry which is preliminary data.</text>
</comment>
<keyword evidence="2" id="KW-0812">Transmembrane</keyword>
<keyword evidence="4" id="KW-1185">Reference proteome</keyword>
<dbReference type="EMBL" id="JAERWK010000008">
    <property type="protein sequence ID" value="MBM9466756.1"/>
    <property type="molecule type" value="Genomic_DNA"/>
</dbReference>
<name>A0A938Y657_9ACTN</name>